<feature type="domain" description="F-box" evidence="1">
    <location>
        <begin position="17"/>
        <end position="42"/>
    </location>
</feature>
<name>A0A9E7KAU8_9LILI</name>
<protein>
    <recommendedName>
        <fullName evidence="1">F-box domain-containing protein</fullName>
    </recommendedName>
</protein>
<accession>A0A9E7KAU8</accession>
<reference evidence="2" key="1">
    <citation type="submission" date="2022-05" db="EMBL/GenBank/DDBJ databases">
        <title>The Musa troglodytarum L. genome provides insights into the mechanism of non-climacteric behaviour and enrichment of carotenoids.</title>
        <authorList>
            <person name="Wang J."/>
        </authorList>
    </citation>
    <scope>NUCLEOTIDE SEQUENCE</scope>
    <source>
        <tissue evidence="2">Leaf</tissue>
    </source>
</reference>
<dbReference type="AlphaFoldDB" id="A0A9E7KAU8"/>
<organism evidence="2 3">
    <name type="scientific">Musa troglodytarum</name>
    <name type="common">fe'i banana</name>
    <dbReference type="NCBI Taxonomy" id="320322"/>
    <lineage>
        <taxon>Eukaryota</taxon>
        <taxon>Viridiplantae</taxon>
        <taxon>Streptophyta</taxon>
        <taxon>Embryophyta</taxon>
        <taxon>Tracheophyta</taxon>
        <taxon>Spermatophyta</taxon>
        <taxon>Magnoliopsida</taxon>
        <taxon>Liliopsida</taxon>
        <taxon>Zingiberales</taxon>
        <taxon>Musaceae</taxon>
        <taxon>Musa</taxon>
    </lineage>
</organism>
<gene>
    <name evidence="2" type="ORF">MUK42_23642</name>
</gene>
<evidence type="ECO:0000313" key="3">
    <source>
        <dbReference type="Proteomes" id="UP001055439"/>
    </source>
</evidence>
<evidence type="ECO:0000259" key="1">
    <source>
        <dbReference type="Pfam" id="PF00646"/>
    </source>
</evidence>
<keyword evidence="3" id="KW-1185">Reference proteome</keyword>
<dbReference type="EMBL" id="CP097508">
    <property type="protein sequence ID" value="URE09185.1"/>
    <property type="molecule type" value="Genomic_DNA"/>
</dbReference>
<evidence type="ECO:0000313" key="2">
    <source>
        <dbReference type="EMBL" id="URE09185.1"/>
    </source>
</evidence>
<proteinExistence type="predicted"/>
<dbReference type="InterPro" id="IPR001810">
    <property type="entry name" value="F-box_dom"/>
</dbReference>
<dbReference type="Proteomes" id="UP001055439">
    <property type="component" value="Chromosome 6"/>
</dbReference>
<sequence>MEKKKNMTKHVIKYISIDIIESVLRHLNPKDIVRFRTIYKEWWAIAPRYGSTLSKIL</sequence>
<dbReference type="CDD" id="cd09917">
    <property type="entry name" value="F-box_SF"/>
    <property type="match status" value="1"/>
</dbReference>
<dbReference type="Pfam" id="PF00646">
    <property type="entry name" value="F-box"/>
    <property type="match status" value="1"/>
</dbReference>